<dbReference type="Proteomes" id="UP001165120">
    <property type="component" value="Unassembled WGS sequence"/>
</dbReference>
<gene>
    <name evidence="2" type="ORF">Cboi02_000530300</name>
</gene>
<dbReference type="PANTHER" id="PTHR12126">
    <property type="entry name" value="NADH-UBIQUINONE OXIDOREDUCTASE 39 KDA SUBUNIT-RELATED"/>
    <property type="match status" value="1"/>
</dbReference>
<dbReference type="AlphaFoldDB" id="A0A9W6WKM4"/>
<name>A0A9W6WKM4_CANBO</name>
<feature type="domain" description="NAD-dependent epimerase/dehydratase" evidence="1">
    <location>
        <begin position="8"/>
        <end position="82"/>
    </location>
</feature>
<dbReference type="GO" id="GO:0005739">
    <property type="term" value="C:mitochondrion"/>
    <property type="evidence" value="ECO:0007669"/>
    <property type="project" value="TreeGrafter"/>
</dbReference>
<evidence type="ECO:0000313" key="2">
    <source>
        <dbReference type="EMBL" id="GME76763.1"/>
    </source>
</evidence>
<dbReference type="InterPro" id="IPR051207">
    <property type="entry name" value="ComplexI_NDUFA9_subunit"/>
</dbReference>
<accession>A0A9W6WKM4</accession>
<dbReference type="Pfam" id="PF01370">
    <property type="entry name" value="Epimerase"/>
    <property type="match status" value="1"/>
</dbReference>
<dbReference type="EMBL" id="BSXN01002493">
    <property type="protein sequence ID" value="GME76763.1"/>
    <property type="molecule type" value="Genomic_DNA"/>
</dbReference>
<dbReference type="PANTHER" id="PTHR12126:SF16">
    <property type="entry name" value="MIOREX COMPLEX COMPONENT 2"/>
    <property type="match status" value="1"/>
</dbReference>
<proteinExistence type="predicted"/>
<sequence>MSSIAKNIVVFGGNGFLGKRICQEALSRGYLVTSISSSGSPPKQLAPMDYKWVQKVNWTKGDIFKPETYRDKLYDCTSIVHTIGILLESQSYKNIVRSNDDALGEILSFFKTDNPMNKNSFNTYQKINTESCIVLAETLMDVIKEKNSKKTSSSEENVSSDSNHQINHFPFAYVSADKKFPGIPSGYIDSKRQTELELYSLQPVLRPIFLRPGFMYDNEATEADFRSKFKSLLNGMNLINNKLLNSSLSDLIRPTVSTQTVAKWCIDKIEDQEFHGPVSLDEMTGKFQ</sequence>
<dbReference type="InterPro" id="IPR036291">
    <property type="entry name" value="NAD(P)-bd_dom_sf"/>
</dbReference>
<evidence type="ECO:0000313" key="3">
    <source>
        <dbReference type="Proteomes" id="UP001165120"/>
    </source>
</evidence>
<dbReference type="GO" id="GO:0044877">
    <property type="term" value="F:protein-containing complex binding"/>
    <property type="evidence" value="ECO:0007669"/>
    <property type="project" value="TreeGrafter"/>
</dbReference>
<protein>
    <submittedName>
        <fullName evidence="2">Unnamed protein product</fullName>
    </submittedName>
</protein>
<organism evidence="2 3">
    <name type="scientific">Candida boidinii</name>
    <name type="common">Yeast</name>
    <dbReference type="NCBI Taxonomy" id="5477"/>
    <lineage>
        <taxon>Eukaryota</taxon>
        <taxon>Fungi</taxon>
        <taxon>Dikarya</taxon>
        <taxon>Ascomycota</taxon>
        <taxon>Saccharomycotina</taxon>
        <taxon>Pichiomycetes</taxon>
        <taxon>Pichiales</taxon>
        <taxon>Pichiaceae</taxon>
        <taxon>Ogataea</taxon>
        <taxon>Ogataea/Candida clade</taxon>
    </lineage>
</organism>
<reference evidence="2" key="1">
    <citation type="submission" date="2023-04" db="EMBL/GenBank/DDBJ databases">
        <title>Candida boidinii NBRC 10035.</title>
        <authorList>
            <person name="Ichikawa N."/>
            <person name="Sato H."/>
            <person name="Tonouchi N."/>
        </authorList>
    </citation>
    <scope>NUCLEOTIDE SEQUENCE</scope>
    <source>
        <strain evidence="2">NBRC 10035</strain>
    </source>
</reference>
<dbReference type="InterPro" id="IPR001509">
    <property type="entry name" value="Epimerase_deHydtase"/>
</dbReference>
<keyword evidence="3" id="KW-1185">Reference proteome</keyword>
<evidence type="ECO:0000259" key="1">
    <source>
        <dbReference type="Pfam" id="PF01370"/>
    </source>
</evidence>
<dbReference type="SUPFAM" id="SSF51735">
    <property type="entry name" value="NAD(P)-binding Rossmann-fold domains"/>
    <property type="match status" value="1"/>
</dbReference>
<dbReference type="Gene3D" id="3.40.50.720">
    <property type="entry name" value="NAD(P)-binding Rossmann-like Domain"/>
    <property type="match status" value="1"/>
</dbReference>
<comment type="caution">
    <text evidence="2">The sequence shown here is derived from an EMBL/GenBank/DDBJ whole genome shotgun (WGS) entry which is preliminary data.</text>
</comment>